<sequence length="157" mass="17566">MGRGGAGDIVKQRPAGRGDEKALLGKILAHGIFDLRDIIPTLLLGKGKIILKLVTKGHTGLRKSHPRQIDDAQQRLRHGQGKIDRDIEAADRLRDMIKYRIEIRSRIGERVVRSAAYRRDAPGHGINDIIKAVSPLQREITKTFRIQHKTGGNCLFL</sequence>
<dbReference type="AlphaFoldDB" id="A0A645DZI7"/>
<reference evidence="1" key="1">
    <citation type="submission" date="2019-08" db="EMBL/GenBank/DDBJ databases">
        <authorList>
            <person name="Kucharzyk K."/>
            <person name="Murdoch R.W."/>
            <person name="Higgins S."/>
            <person name="Loffler F."/>
        </authorList>
    </citation>
    <scope>NUCLEOTIDE SEQUENCE</scope>
</reference>
<name>A0A645DZI7_9ZZZZ</name>
<accession>A0A645DZI7</accession>
<gene>
    <name evidence="1" type="ORF">SDC9_141894</name>
</gene>
<protein>
    <submittedName>
        <fullName evidence="1">Uncharacterized protein</fullName>
    </submittedName>
</protein>
<comment type="caution">
    <text evidence="1">The sequence shown here is derived from an EMBL/GenBank/DDBJ whole genome shotgun (WGS) entry which is preliminary data.</text>
</comment>
<proteinExistence type="predicted"/>
<dbReference type="EMBL" id="VSSQ01041331">
    <property type="protein sequence ID" value="MPM94746.1"/>
    <property type="molecule type" value="Genomic_DNA"/>
</dbReference>
<evidence type="ECO:0000313" key="1">
    <source>
        <dbReference type="EMBL" id="MPM94746.1"/>
    </source>
</evidence>
<organism evidence="1">
    <name type="scientific">bioreactor metagenome</name>
    <dbReference type="NCBI Taxonomy" id="1076179"/>
    <lineage>
        <taxon>unclassified sequences</taxon>
        <taxon>metagenomes</taxon>
        <taxon>ecological metagenomes</taxon>
    </lineage>
</organism>